<sequence>MSHVEQEIAESCGLDPDRPCNLTRSIVLNQP</sequence>
<gene>
    <name evidence="1" type="ORF">FHX73_1397</name>
</gene>
<dbReference type="Proteomes" id="UP000317940">
    <property type="component" value="Unassembled WGS sequence"/>
</dbReference>
<organism evidence="1 2">
    <name type="scientific">Kitasatospora viridis</name>
    <dbReference type="NCBI Taxonomy" id="281105"/>
    <lineage>
        <taxon>Bacteria</taxon>
        <taxon>Bacillati</taxon>
        <taxon>Actinomycetota</taxon>
        <taxon>Actinomycetes</taxon>
        <taxon>Kitasatosporales</taxon>
        <taxon>Streptomycetaceae</taxon>
        <taxon>Kitasatospora</taxon>
    </lineage>
</organism>
<evidence type="ECO:0000313" key="2">
    <source>
        <dbReference type="Proteomes" id="UP000317940"/>
    </source>
</evidence>
<evidence type="ECO:0000313" key="1">
    <source>
        <dbReference type="EMBL" id="TWF90053.1"/>
    </source>
</evidence>
<name>A0A561TSF8_9ACTN</name>
<protein>
    <submittedName>
        <fullName evidence="1">Uncharacterized protein</fullName>
    </submittedName>
</protein>
<accession>A0A561TSF8</accession>
<comment type="caution">
    <text evidence="1">The sequence shown here is derived from an EMBL/GenBank/DDBJ whole genome shotgun (WGS) entry which is preliminary data.</text>
</comment>
<proteinExistence type="predicted"/>
<dbReference type="EMBL" id="VIWT01000003">
    <property type="protein sequence ID" value="TWF90053.1"/>
    <property type="molecule type" value="Genomic_DNA"/>
</dbReference>
<reference evidence="1 2" key="1">
    <citation type="submission" date="2019-06" db="EMBL/GenBank/DDBJ databases">
        <title>Sequencing the genomes of 1000 actinobacteria strains.</title>
        <authorList>
            <person name="Klenk H.-P."/>
        </authorList>
    </citation>
    <scope>NUCLEOTIDE SEQUENCE [LARGE SCALE GENOMIC DNA]</scope>
    <source>
        <strain evidence="1 2">DSM 44826</strain>
    </source>
</reference>
<keyword evidence="2" id="KW-1185">Reference proteome</keyword>
<dbReference type="AlphaFoldDB" id="A0A561TSF8"/>